<dbReference type="Gene3D" id="3.40.50.1820">
    <property type="entry name" value="alpha/beta hydrolase"/>
    <property type="match status" value="1"/>
</dbReference>
<dbReference type="InterPro" id="IPR029058">
    <property type="entry name" value="AB_hydrolase_fold"/>
</dbReference>
<dbReference type="Proteomes" id="UP001214854">
    <property type="component" value="Unassembled WGS sequence"/>
</dbReference>
<dbReference type="Pfam" id="PF00756">
    <property type="entry name" value="Esterase"/>
    <property type="match status" value="1"/>
</dbReference>
<dbReference type="InterPro" id="IPR000801">
    <property type="entry name" value="Esterase-like"/>
</dbReference>
<feature type="chain" id="PRO_5047491491" evidence="3">
    <location>
        <begin position="20"/>
        <end position="289"/>
    </location>
</feature>
<dbReference type="PANTHER" id="PTHR40841:SF2">
    <property type="entry name" value="SIDEROPHORE-DEGRADING ESTERASE (EUROFUNG)"/>
    <property type="match status" value="1"/>
</dbReference>
<organism evidence="4 5">
    <name type="scientific">Asticcacaulis aquaticus</name>
    <dbReference type="NCBI Taxonomy" id="2984212"/>
    <lineage>
        <taxon>Bacteria</taxon>
        <taxon>Pseudomonadati</taxon>
        <taxon>Pseudomonadota</taxon>
        <taxon>Alphaproteobacteria</taxon>
        <taxon>Caulobacterales</taxon>
        <taxon>Caulobacteraceae</taxon>
        <taxon>Asticcacaulis</taxon>
    </lineage>
</organism>
<sequence length="289" mass="31315">MSRRFAVLGGLALATGAGAQPASEVGPLVSSLGVGTHRFATYRFVSVDGERKYRVEVAIPNRLPPNGGYPSLWLCDGNAAFMALTAAQVEKEPDLALVALGYDAEVRFDLRSRNYDYTPAVNGEGTVDEVKREWRAGGADVFLALLQKEVWRTLSADIALDETRRGLWGHSYGGLFVLHTLYRHPSLFTAYVAASPSLWWYEGSAFAAPPLHSDARPVLLMTGDAESHKREIPGRQLPSPDQTVAEIRATAARLSTLHKVQTLVLPGLGHGAMFKASLEAALPFASRSL</sequence>
<proteinExistence type="inferred from homology"/>
<reference evidence="4 5" key="1">
    <citation type="submission" date="2023-01" db="EMBL/GenBank/DDBJ databases">
        <title>Novel species of the genus Asticcacaulis isolated from rivers.</title>
        <authorList>
            <person name="Lu H."/>
        </authorList>
    </citation>
    <scope>NUCLEOTIDE SEQUENCE [LARGE SCALE GENOMIC DNA]</scope>
    <source>
        <strain evidence="4 5">BYS171W</strain>
    </source>
</reference>
<dbReference type="PANTHER" id="PTHR40841">
    <property type="entry name" value="SIDEROPHORE TRIACETYLFUSARININE C ESTERASE"/>
    <property type="match status" value="1"/>
</dbReference>
<evidence type="ECO:0000313" key="5">
    <source>
        <dbReference type="Proteomes" id="UP001214854"/>
    </source>
</evidence>
<evidence type="ECO:0000313" key="4">
    <source>
        <dbReference type="EMBL" id="MDC7684461.1"/>
    </source>
</evidence>
<gene>
    <name evidence="4" type="ORF">PQU92_14340</name>
</gene>
<dbReference type="SUPFAM" id="SSF53474">
    <property type="entry name" value="alpha/beta-Hydrolases"/>
    <property type="match status" value="1"/>
</dbReference>
<dbReference type="InterPro" id="IPR052558">
    <property type="entry name" value="Siderophore_Hydrolase_D"/>
</dbReference>
<keyword evidence="2 4" id="KW-0378">Hydrolase</keyword>
<evidence type="ECO:0000256" key="3">
    <source>
        <dbReference type="SAM" id="SignalP"/>
    </source>
</evidence>
<dbReference type="GO" id="GO:0016787">
    <property type="term" value="F:hydrolase activity"/>
    <property type="evidence" value="ECO:0007669"/>
    <property type="project" value="UniProtKB-KW"/>
</dbReference>
<accession>A0ABT5HWL0</accession>
<comment type="similarity">
    <text evidence="1">Belongs to the esterase D family.</text>
</comment>
<comment type="caution">
    <text evidence="4">The sequence shown here is derived from an EMBL/GenBank/DDBJ whole genome shotgun (WGS) entry which is preliminary data.</text>
</comment>
<keyword evidence="5" id="KW-1185">Reference proteome</keyword>
<dbReference type="RefSeq" id="WP_272748934.1">
    <property type="nucleotide sequence ID" value="NZ_JAQQKX010000012.1"/>
</dbReference>
<protein>
    <submittedName>
        <fullName evidence="4">Alpha/beta hydrolase-fold protein</fullName>
    </submittedName>
</protein>
<feature type="signal peptide" evidence="3">
    <location>
        <begin position="1"/>
        <end position="19"/>
    </location>
</feature>
<dbReference type="EMBL" id="JAQQKX010000012">
    <property type="protein sequence ID" value="MDC7684461.1"/>
    <property type="molecule type" value="Genomic_DNA"/>
</dbReference>
<evidence type="ECO:0000256" key="1">
    <source>
        <dbReference type="ARBA" id="ARBA00005622"/>
    </source>
</evidence>
<evidence type="ECO:0000256" key="2">
    <source>
        <dbReference type="ARBA" id="ARBA00022801"/>
    </source>
</evidence>
<keyword evidence="3" id="KW-0732">Signal</keyword>
<name>A0ABT5HWL0_9CAUL</name>